<comment type="caution">
    <text evidence="3">The sequence shown here is derived from an EMBL/GenBank/DDBJ whole genome shotgun (WGS) entry which is preliminary data.</text>
</comment>
<protein>
    <recommendedName>
        <fullName evidence="2">Type IV secretion system coupling protein TraD DNA-binding domain-containing protein</fullName>
    </recommendedName>
</protein>
<accession>A0A1G2CEH6</accession>
<dbReference type="PANTHER" id="PTHR30121:SF11">
    <property type="entry name" value="AAA+ ATPASE DOMAIN-CONTAINING PROTEIN"/>
    <property type="match status" value="1"/>
</dbReference>
<dbReference type="SUPFAM" id="SSF52540">
    <property type="entry name" value="P-loop containing nucleoside triphosphate hydrolases"/>
    <property type="match status" value="1"/>
</dbReference>
<dbReference type="InterPro" id="IPR051162">
    <property type="entry name" value="T4SS_component"/>
</dbReference>
<evidence type="ECO:0000259" key="2">
    <source>
        <dbReference type="Pfam" id="PF10412"/>
    </source>
</evidence>
<dbReference type="Pfam" id="PF10412">
    <property type="entry name" value="TrwB_AAD_bind"/>
    <property type="match status" value="1"/>
</dbReference>
<feature type="compositionally biased region" description="Basic and acidic residues" evidence="1">
    <location>
        <begin position="624"/>
        <end position="641"/>
    </location>
</feature>
<dbReference type="PANTHER" id="PTHR30121">
    <property type="entry name" value="UNCHARACTERIZED PROTEIN YJGR-RELATED"/>
    <property type="match status" value="1"/>
</dbReference>
<reference evidence="3 4" key="1">
    <citation type="journal article" date="2016" name="Nat. Commun.">
        <title>Thousands of microbial genomes shed light on interconnected biogeochemical processes in an aquifer system.</title>
        <authorList>
            <person name="Anantharaman K."/>
            <person name="Brown C.T."/>
            <person name="Hug L.A."/>
            <person name="Sharon I."/>
            <person name="Castelle C.J."/>
            <person name="Probst A.J."/>
            <person name="Thomas B.C."/>
            <person name="Singh A."/>
            <person name="Wilkins M.J."/>
            <person name="Karaoz U."/>
            <person name="Brodie E.L."/>
            <person name="Williams K.H."/>
            <person name="Hubbard S.S."/>
            <person name="Banfield J.F."/>
        </authorList>
    </citation>
    <scope>NUCLEOTIDE SEQUENCE [LARGE SCALE GENOMIC DNA]</scope>
</reference>
<proteinExistence type="predicted"/>
<organism evidence="3 4">
    <name type="scientific">Candidatus Liptonbacteria bacterium RIFCSPLOWO2_01_FULL_52_25</name>
    <dbReference type="NCBI Taxonomy" id="1798650"/>
    <lineage>
        <taxon>Bacteria</taxon>
        <taxon>Candidatus Liptoniibacteriota</taxon>
    </lineage>
</organism>
<dbReference type="Proteomes" id="UP000178880">
    <property type="component" value="Unassembled WGS sequence"/>
</dbReference>
<feature type="compositionally biased region" description="Basic and acidic residues" evidence="1">
    <location>
        <begin position="442"/>
        <end position="468"/>
    </location>
</feature>
<gene>
    <name evidence="3" type="ORF">A2945_03125</name>
</gene>
<evidence type="ECO:0000313" key="4">
    <source>
        <dbReference type="Proteomes" id="UP000178880"/>
    </source>
</evidence>
<dbReference type="STRING" id="1798650.A2945_03125"/>
<evidence type="ECO:0000313" key="3">
    <source>
        <dbReference type="EMBL" id="OGY99611.1"/>
    </source>
</evidence>
<feature type="domain" description="Type IV secretion system coupling protein TraD DNA-binding" evidence="2">
    <location>
        <begin position="30"/>
        <end position="343"/>
    </location>
</feature>
<dbReference type="InterPro" id="IPR019476">
    <property type="entry name" value="T4SS_TraD_DNA-bd"/>
</dbReference>
<dbReference type="CDD" id="cd01127">
    <property type="entry name" value="TrwB_TraG_TraD_VirD4"/>
    <property type="match status" value="1"/>
</dbReference>
<feature type="region of interest" description="Disordered" evidence="1">
    <location>
        <begin position="442"/>
        <end position="641"/>
    </location>
</feature>
<evidence type="ECO:0000256" key="1">
    <source>
        <dbReference type="SAM" id="MobiDB-lite"/>
    </source>
</evidence>
<sequence length="641" mass="71897">MPIREKEDITPLGFCNFRNGKKRFGIKLDDRRRHVYIIGKTGVGKSTLLENMAIADMRSGKGLGIIDPHGEFAERIVDFVPENRVNDVIYVNPADMEFPIAFNPMEQVGVEYRHLVASGLMGVFKKIFVDVWSARMAYILNNTLLALLENPGSTLLGIMRMYAEPAYRKTIVDNLKDPVVKAFWVGEYAKYTQRLESEAVAAIQNKIGQFVSNPLIRNILGQPNSTLNMREIMDSGKILIVNLSKGKVGEDNSALLGAMIITRLSLAAMSRSGVAESKLKDFFLYVDEFQNFATDSFANILSEARKYRLSLVLAHQYIGQLISSDNNTKVRDAVFGNVGTIINFRIGAADAEFLEKEFMPEFLETDLVNLSKYNAYMKLMIDGVASRPFSAETEPPQKMPLVSYRDAIVENSRRKYATPRKVVEDRIAKEWEATANAVVAKEAPKRGFDGPPRDRAPRQYDDRPRISSEEGGYSRPPMRNLPAQAGDSHIGSERPIERPRSQESRPIEQTRPIEPRPIERPRPVEPRPVERPIMRPSTPTVHHEERRAPPSVPHTSVRPPIPSPSSIASGSSVSSPPITPEYTAPKHVPPPARFNHLQELSLDKGLGAHPSQPKNHPKPNVNIDDLRKAISESLKRKDKEE</sequence>
<feature type="compositionally biased region" description="Low complexity" evidence="1">
    <location>
        <begin position="564"/>
        <end position="576"/>
    </location>
</feature>
<name>A0A1G2CEH6_9BACT</name>
<dbReference type="InterPro" id="IPR027417">
    <property type="entry name" value="P-loop_NTPase"/>
</dbReference>
<dbReference type="Gene3D" id="3.40.50.300">
    <property type="entry name" value="P-loop containing nucleotide triphosphate hydrolases"/>
    <property type="match status" value="2"/>
</dbReference>
<dbReference type="EMBL" id="MHLA01000014">
    <property type="protein sequence ID" value="OGY99611.1"/>
    <property type="molecule type" value="Genomic_DNA"/>
</dbReference>
<feature type="compositionally biased region" description="Basic and acidic residues" evidence="1">
    <location>
        <begin position="490"/>
        <end position="533"/>
    </location>
</feature>
<dbReference type="AlphaFoldDB" id="A0A1G2CEH6"/>